<feature type="compositionally biased region" description="Basic and acidic residues" evidence="1">
    <location>
        <begin position="45"/>
        <end position="72"/>
    </location>
</feature>
<dbReference type="Proteomes" id="UP000010523">
    <property type="component" value="Unassembled WGS sequence"/>
</dbReference>
<organism evidence="2 3">
    <name type="scientific">Bacillus methanolicus PB1</name>
    <dbReference type="NCBI Taxonomy" id="997296"/>
    <lineage>
        <taxon>Bacteria</taxon>
        <taxon>Bacillati</taxon>
        <taxon>Bacillota</taxon>
        <taxon>Bacilli</taxon>
        <taxon>Bacillales</taxon>
        <taxon>Bacillaceae</taxon>
        <taxon>Bacillus</taxon>
    </lineage>
</organism>
<dbReference type="RefSeq" id="WP_004438000.1">
    <property type="nucleotide sequence ID" value="NZ_AFEU01000003.1"/>
</dbReference>
<dbReference type="EMBL" id="AFEU01000003">
    <property type="protein sequence ID" value="EIJ78921.1"/>
    <property type="molecule type" value="Genomic_DNA"/>
</dbReference>
<evidence type="ECO:0000313" key="2">
    <source>
        <dbReference type="EMBL" id="EIJ78921.1"/>
    </source>
</evidence>
<evidence type="ECO:0000313" key="3">
    <source>
        <dbReference type="Proteomes" id="UP000010523"/>
    </source>
</evidence>
<sequence>METIIIAIVIGIISSIYNQFKNQSREQKKQSPAKPFTAGGLPYPKRQEATIHKENKRPESEKRKREPKDISDEIEAKYADQKRKVEEQVIALKKQQSVIEQKARQIRNSVENSHLSFSPAGKDNANELFTAEEANLLNGIIFSEILGPPRTKRPHSYKRR</sequence>
<proteinExistence type="predicted"/>
<reference evidence="2 3" key="1">
    <citation type="journal article" date="2012" name="Appl. Environ. Microbiol.">
        <title>Genome Sequence of Thermotolerant Bacillus methanolicus: Features and Regulation Related to Methylotrophy and Production of L-Lysine and L-Glutamate from Methanol.</title>
        <authorList>
            <person name="Heggeset T.M."/>
            <person name="Krog A."/>
            <person name="Balzer S."/>
            <person name="Wentzel A."/>
            <person name="Ellingsen T.E."/>
            <person name="Brautaset T."/>
        </authorList>
    </citation>
    <scope>NUCLEOTIDE SEQUENCE [LARGE SCALE GENOMIC DNA]</scope>
    <source>
        <strain evidence="2 3">PB1</strain>
    </source>
</reference>
<dbReference type="PATRIC" id="fig|997296.3.peg.3209"/>
<accession>I3DXF0</accession>
<dbReference type="STRING" id="997296.PB1_15224"/>
<name>I3DXF0_BACMT</name>
<evidence type="ECO:0000256" key="1">
    <source>
        <dbReference type="SAM" id="MobiDB-lite"/>
    </source>
</evidence>
<dbReference type="AlphaFoldDB" id="I3DXF0"/>
<comment type="caution">
    <text evidence="2">The sequence shown here is derived from an EMBL/GenBank/DDBJ whole genome shotgun (WGS) entry which is preliminary data.</text>
</comment>
<gene>
    <name evidence="2" type="ORF">PB1_15224</name>
</gene>
<keyword evidence="3" id="KW-1185">Reference proteome</keyword>
<feature type="region of interest" description="Disordered" evidence="1">
    <location>
        <begin position="24"/>
        <end position="72"/>
    </location>
</feature>
<protein>
    <submittedName>
        <fullName evidence="2">Uncharacterized protein</fullName>
    </submittedName>
</protein>
<dbReference type="OrthoDB" id="1798639at2"/>